<evidence type="ECO:0000256" key="1">
    <source>
        <dbReference type="ARBA" id="ARBA00007613"/>
    </source>
</evidence>
<feature type="chain" id="PRO_5006605003" description="Transporter" evidence="2">
    <location>
        <begin position="29"/>
        <end position="436"/>
    </location>
</feature>
<evidence type="ECO:0000313" key="4">
    <source>
        <dbReference type="Proteomes" id="UP000055136"/>
    </source>
</evidence>
<dbReference type="Pfam" id="PF02321">
    <property type="entry name" value="OEP"/>
    <property type="match status" value="2"/>
</dbReference>
<dbReference type="AlphaFoldDB" id="A0A0S2TF20"/>
<dbReference type="GO" id="GO:0015562">
    <property type="term" value="F:efflux transmembrane transporter activity"/>
    <property type="evidence" value="ECO:0007669"/>
    <property type="project" value="InterPro"/>
</dbReference>
<dbReference type="EMBL" id="CP013099">
    <property type="protein sequence ID" value="ALP53736.1"/>
    <property type="molecule type" value="Genomic_DNA"/>
</dbReference>
<keyword evidence="4" id="KW-1185">Reference proteome</keyword>
<dbReference type="PANTHER" id="PTHR30203:SF24">
    <property type="entry name" value="BLR4935 PROTEIN"/>
    <property type="match status" value="1"/>
</dbReference>
<protein>
    <recommendedName>
        <fullName evidence="5">Transporter</fullName>
    </recommendedName>
</protein>
<dbReference type="Gene3D" id="1.20.1600.10">
    <property type="entry name" value="Outer membrane efflux proteins (OEP)"/>
    <property type="match status" value="1"/>
</dbReference>
<comment type="similarity">
    <text evidence="1">Belongs to the outer membrane factor (OMF) (TC 1.B.17) family.</text>
</comment>
<dbReference type="InterPro" id="IPR010131">
    <property type="entry name" value="MdtP/NodT-like"/>
</dbReference>
<dbReference type="PANTHER" id="PTHR30203">
    <property type="entry name" value="OUTER MEMBRANE CATION EFFLUX PROTEIN"/>
    <property type="match status" value="1"/>
</dbReference>
<sequence length="436" mass="48815">MYNKIFLWWLRPGIVMACLAFGWHTVMAAPVDDGFNREPQLTSARLVDAVLNRNPDIPAMQAAWEAAQARIEQAGALNDPMMSYAFAPQTAGASGMDFGQKLSISQHLPWPGKRELRGDAARFESEAAHEGIEQTRLKLTEAAKSAFADWYFVHAAIRVNAINKSLLQEFRNNAEIKYSAGRASKQDALRAEVEVALLEHRDIVLERRRREVLAVLNTLLQRQPDAPLPPPSNLPDTGVLPAVAELRTAVLEVHPELRALAARLQASRQQVALAEREFYPDFRLAAEYNSLWMRDEQRFTVGVGINIPLPGKHRAAKDEAQAILMGLDLTRQARMSEIMGEVQQAYDRVRESEHVLSLYQNRLLPLAEENLAAARSDYEAGRGNFLDMIGAEKNLMQAQLQLEQARTDHHRRLAALERTVGGPQALQGIQSWGIKQ</sequence>
<keyword evidence="2" id="KW-0732">Signal</keyword>
<organism evidence="3 4">
    <name type="scientific">Candidatus Tenderia electrophaga</name>
    <dbReference type="NCBI Taxonomy" id="1748243"/>
    <lineage>
        <taxon>Bacteria</taxon>
        <taxon>Pseudomonadati</taxon>
        <taxon>Pseudomonadota</taxon>
        <taxon>Gammaproteobacteria</taxon>
        <taxon>Candidatus Tenderiales</taxon>
        <taxon>Candidatus Tenderiaceae</taxon>
        <taxon>Candidatus Tenderia</taxon>
    </lineage>
</organism>
<evidence type="ECO:0000313" key="3">
    <source>
        <dbReference type="EMBL" id="ALP53736.1"/>
    </source>
</evidence>
<feature type="signal peptide" evidence="2">
    <location>
        <begin position="1"/>
        <end position="28"/>
    </location>
</feature>
<evidence type="ECO:0008006" key="5">
    <source>
        <dbReference type="Google" id="ProtNLM"/>
    </source>
</evidence>
<dbReference type="Proteomes" id="UP000055136">
    <property type="component" value="Chromosome"/>
</dbReference>
<evidence type="ECO:0000256" key="2">
    <source>
        <dbReference type="SAM" id="SignalP"/>
    </source>
</evidence>
<accession>A0A0S2TF20</accession>
<dbReference type="STRING" id="1748243.Tel_11635"/>
<proteinExistence type="inferred from homology"/>
<gene>
    <name evidence="3" type="ORF">Tel_11635</name>
</gene>
<dbReference type="SUPFAM" id="SSF56954">
    <property type="entry name" value="Outer membrane efflux proteins (OEP)"/>
    <property type="match status" value="1"/>
</dbReference>
<reference evidence="3" key="1">
    <citation type="submission" date="2015-10" db="EMBL/GenBank/DDBJ databases">
        <title>Description of Candidatus Tenderia electrophaga gen. nov, sp. nov., an Uncultivated Electroautotroph from a Biocathode Enrichment.</title>
        <authorList>
            <person name="Eddie B.J."/>
            <person name="Malanoski A.P."/>
            <person name="Wang Z."/>
            <person name="Hall R.J."/>
            <person name="Oh S.D."/>
            <person name="Heiner C."/>
            <person name="Lin B."/>
            <person name="Strycharz-Glaven S.M."/>
        </authorList>
    </citation>
    <scope>NUCLEOTIDE SEQUENCE [LARGE SCALE GENOMIC DNA]</scope>
    <source>
        <strain evidence="3">NRL1</strain>
    </source>
</reference>
<name>A0A0S2TF20_9GAMM</name>
<dbReference type="KEGG" id="tee:Tel_11635"/>
<dbReference type="InterPro" id="IPR003423">
    <property type="entry name" value="OMP_efflux"/>
</dbReference>